<reference evidence="2 3" key="1">
    <citation type="submission" date="2019-03" db="EMBL/GenBank/DDBJ databases">
        <title>Genomic Encyclopedia of Type Strains, Phase IV (KMG-IV): sequencing the most valuable type-strain genomes for metagenomic binning, comparative biology and taxonomic classification.</title>
        <authorList>
            <person name="Goeker M."/>
        </authorList>
    </citation>
    <scope>NUCLEOTIDE SEQUENCE [LARGE SCALE GENOMIC DNA]</scope>
    <source>
        <strain evidence="2 3">DSM 654</strain>
    </source>
</reference>
<dbReference type="OrthoDB" id="9553886at2"/>
<accession>A0A4R3UV23</accession>
<keyword evidence="1" id="KW-1133">Transmembrane helix</keyword>
<feature type="transmembrane region" description="Helical" evidence="1">
    <location>
        <begin position="160"/>
        <end position="179"/>
    </location>
</feature>
<keyword evidence="1" id="KW-0812">Transmembrane</keyword>
<dbReference type="Proteomes" id="UP000295110">
    <property type="component" value="Unassembled WGS sequence"/>
</dbReference>
<name>A0A4R3UV23_ROSSA</name>
<protein>
    <submittedName>
        <fullName evidence="2">Uncharacterized protein</fullName>
    </submittedName>
</protein>
<dbReference type="AlphaFoldDB" id="A0A4R3UV23"/>
<feature type="transmembrane region" description="Helical" evidence="1">
    <location>
        <begin position="136"/>
        <end position="153"/>
    </location>
</feature>
<keyword evidence="3" id="KW-1185">Reference proteome</keyword>
<feature type="transmembrane region" description="Helical" evidence="1">
    <location>
        <begin position="7"/>
        <end position="24"/>
    </location>
</feature>
<evidence type="ECO:0000313" key="2">
    <source>
        <dbReference type="EMBL" id="TCU94597.1"/>
    </source>
</evidence>
<gene>
    <name evidence="2" type="ORF">EV671_101619</name>
</gene>
<keyword evidence="1" id="KW-0472">Membrane</keyword>
<sequence length="183" mass="20268">MDLSTEQVHWLGGAFFTATALLLLLRRTAVLHWRWLDFLLPLLFVGYGLESAADVWLHGSAVPQNYAGEARQHLMQGSAMMIAGVVQGLIEWGKLKNRWWQLAVPVALAFTGAVFWMHAHENMAGSMALVMTEHRFFAASLWVAASAKALAVLGGQRAQALEVAWLLPLLLFGLQLLLYTEQA</sequence>
<feature type="transmembrane region" description="Helical" evidence="1">
    <location>
        <begin position="99"/>
        <end position="116"/>
    </location>
</feature>
<comment type="caution">
    <text evidence="2">The sequence shown here is derived from an EMBL/GenBank/DDBJ whole genome shotgun (WGS) entry which is preliminary data.</text>
</comment>
<organism evidence="2 3">
    <name type="scientific">Roseateles saccharophilus</name>
    <name type="common">Pseudomonas saccharophila</name>
    <dbReference type="NCBI Taxonomy" id="304"/>
    <lineage>
        <taxon>Bacteria</taxon>
        <taxon>Pseudomonadati</taxon>
        <taxon>Pseudomonadota</taxon>
        <taxon>Betaproteobacteria</taxon>
        <taxon>Burkholderiales</taxon>
        <taxon>Sphaerotilaceae</taxon>
        <taxon>Roseateles</taxon>
    </lineage>
</organism>
<evidence type="ECO:0000256" key="1">
    <source>
        <dbReference type="SAM" id="Phobius"/>
    </source>
</evidence>
<evidence type="ECO:0000313" key="3">
    <source>
        <dbReference type="Proteomes" id="UP000295110"/>
    </source>
</evidence>
<proteinExistence type="predicted"/>
<dbReference type="EMBL" id="SMBU01000016">
    <property type="protein sequence ID" value="TCU94597.1"/>
    <property type="molecule type" value="Genomic_DNA"/>
</dbReference>
<dbReference type="RefSeq" id="WP_132572753.1">
    <property type="nucleotide sequence ID" value="NZ_CBCSGL010000012.1"/>
</dbReference>